<gene>
    <name evidence="2" type="ORF">A3G33_04705</name>
</gene>
<dbReference type="EMBL" id="MHFR01000068">
    <property type="protein sequence ID" value="OGW95234.1"/>
    <property type="molecule type" value="Genomic_DNA"/>
</dbReference>
<dbReference type="GO" id="GO:0090313">
    <property type="term" value="P:regulation of protein targeting to membrane"/>
    <property type="evidence" value="ECO:0007669"/>
    <property type="project" value="TreeGrafter"/>
</dbReference>
<evidence type="ECO:0000259" key="1">
    <source>
        <dbReference type="Pfam" id="PF05170"/>
    </source>
</evidence>
<dbReference type="Pfam" id="PF05170">
    <property type="entry name" value="AsmA"/>
    <property type="match status" value="1"/>
</dbReference>
<protein>
    <recommendedName>
        <fullName evidence="1">AsmA domain-containing protein</fullName>
    </recommendedName>
</protein>
<dbReference type="InterPro" id="IPR007844">
    <property type="entry name" value="AsmA"/>
</dbReference>
<name>A0A1G1KQK8_9BACT</name>
<dbReference type="PANTHER" id="PTHR30441:SF4">
    <property type="entry name" value="PROTEIN ASMA"/>
    <property type="match status" value="1"/>
</dbReference>
<dbReference type="AlphaFoldDB" id="A0A1G1KQK8"/>
<reference evidence="2 3" key="1">
    <citation type="journal article" date="2016" name="Nat. Commun.">
        <title>Thousands of microbial genomes shed light on interconnected biogeochemical processes in an aquifer system.</title>
        <authorList>
            <person name="Anantharaman K."/>
            <person name="Brown C.T."/>
            <person name="Hug L.A."/>
            <person name="Sharon I."/>
            <person name="Castelle C.J."/>
            <person name="Probst A.J."/>
            <person name="Thomas B.C."/>
            <person name="Singh A."/>
            <person name="Wilkins M.J."/>
            <person name="Karaoz U."/>
            <person name="Brodie E.L."/>
            <person name="Williams K.H."/>
            <person name="Hubbard S.S."/>
            <person name="Banfield J.F."/>
        </authorList>
    </citation>
    <scope>NUCLEOTIDE SEQUENCE [LARGE SCALE GENOMIC DNA]</scope>
</reference>
<evidence type="ECO:0000313" key="2">
    <source>
        <dbReference type="EMBL" id="OGW95234.1"/>
    </source>
</evidence>
<sequence>MKKVIVVSGIIFFLLIAAIAAFVLTFNVDRYRPLLCTKLESVLGNPVQLDSVKLGFRGGIALELKGLRLYPGSTQKSRPYFQLKALSARLKLEPLLRREIKVGSVLLDEPVFSLVRQGDGGVEPLDGYKGYSGNISNTSHPKNNSNKPLAVSQAASLSLFVDEIKIRNGIVSFIDYSSKTPAPITMDRIDIDLADVSLMQPIQAKGKAAFYSTEQNVNAEVEIVLKLAEKMVVLRNLNVKSDLKSLSLETLAERFLPVEKMSLRDPVEGVLTIAAKEIQIPFSEKADFNLLGHLADGKIVSNLIQSPFKHVTADFTIDPQQIHLSRFSGDFSRGLVHGEGRFFYSAKEPSVAIDLAAENIDMSTLLPPFPENAPQLKGGLSVSVRGIASLAENATMGQAFDGQGVISLRDGVLTNFNLLKEVFSKLSIIPGVVDTLKSRLTPEYEQKLSARDTVFLPVEWPFTLNQGTFSFKDVRLETDSLELIGSGFFSTNLYLQLTSILFIDPELSLAMIKSVNELQTLTDTTGRLKIPVKIQGQVPRVKVVPDVSSVATALVVTKAQDLIGNFLKKTLEKEGIIQKQAQGTAQS</sequence>
<organism evidence="2 3">
    <name type="scientific">Candidatus Danuiimicrobium aquiferis</name>
    <dbReference type="NCBI Taxonomy" id="1801832"/>
    <lineage>
        <taxon>Bacteria</taxon>
        <taxon>Pseudomonadati</taxon>
        <taxon>Candidatus Omnitrophota</taxon>
        <taxon>Candidatus Danuiimicrobium</taxon>
    </lineage>
</organism>
<comment type="caution">
    <text evidence="2">The sequence shown here is derived from an EMBL/GenBank/DDBJ whole genome shotgun (WGS) entry which is preliminary data.</text>
</comment>
<dbReference type="InterPro" id="IPR052894">
    <property type="entry name" value="AsmA-related"/>
</dbReference>
<dbReference type="GO" id="GO:0005886">
    <property type="term" value="C:plasma membrane"/>
    <property type="evidence" value="ECO:0007669"/>
    <property type="project" value="TreeGrafter"/>
</dbReference>
<accession>A0A1G1KQK8</accession>
<dbReference type="PANTHER" id="PTHR30441">
    <property type="entry name" value="DUF748 DOMAIN-CONTAINING PROTEIN"/>
    <property type="match status" value="1"/>
</dbReference>
<evidence type="ECO:0000313" key="3">
    <source>
        <dbReference type="Proteomes" id="UP000178187"/>
    </source>
</evidence>
<feature type="domain" description="AsmA" evidence="1">
    <location>
        <begin position="1"/>
        <end position="237"/>
    </location>
</feature>
<proteinExistence type="predicted"/>
<dbReference type="Proteomes" id="UP000178187">
    <property type="component" value="Unassembled WGS sequence"/>
</dbReference>